<dbReference type="EMBL" id="BAABJP010000031">
    <property type="protein sequence ID" value="GAA5165778.1"/>
    <property type="molecule type" value="Genomic_DNA"/>
</dbReference>
<sequence>MTGIADTLDAVLDPGSFRNWSPNHDSIVAGEGTVDRRRVAVLLGEYQVHGGSIGVEAAGQITAAVRRATAERLPLLASPRSAGTRMQDGTAAFVGVLPITAAVSEHRRAGLPYLVWLRDPVFGGVLASWGSQGHLTAAEPGARIGFLGPRVVEALNGRPLPPGVQTAENLHRNGLIDRVVPLAGLRTAVGKVLDLTDRSRDSPATGDPGPEAAEAPAVEVLARSRDRNRPGIRDIVRHAGLTIAELHGSGRGDVARATLLALAEIGGTRCVLIGQDRAAQADGMPIGPADLRVARRGIALAGELGLPTVTVVDTDGGELSGPAEEGGLAAEIAGCLLDLTRAGRPTLAVLLGQGAGGTAIALLPARRVIAARHSWLAPLSPEGASTIMHGAPGRAEEMAANQGIRAADLARLGIVHRVVAELPDAAAEPEAFARRLVATIASELADLAGES</sequence>
<evidence type="ECO:0000256" key="2">
    <source>
        <dbReference type="SAM" id="MobiDB-lite"/>
    </source>
</evidence>
<dbReference type="GO" id="GO:0016740">
    <property type="term" value="F:transferase activity"/>
    <property type="evidence" value="ECO:0007669"/>
    <property type="project" value="UniProtKB-KW"/>
</dbReference>
<dbReference type="InterPro" id="IPR011763">
    <property type="entry name" value="COA_CT_C"/>
</dbReference>
<gene>
    <name evidence="5" type="ORF">GCM10023321_56230</name>
</gene>
<organism evidence="5 6">
    <name type="scientific">Pseudonocardia eucalypti</name>
    <dbReference type="NCBI Taxonomy" id="648755"/>
    <lineage>
        <taxon>Bacteria</taxon>
        <taxon>Bacillati</taxon>
        <taxon>Actinomycetota</taxon>
        <taxon>Actinomycetes</taxon>
        <taxon>Pseudonocardiales</taxon>
        <taxon>Pseudonocardiaceae</taxon>
        <taxon>Pseudonocardia</taxon>
    </lineage>
</organism>
<keyword evidence="6" id="KW-1185">Reference proteome</keyword>
<dbReference type="InterPro" id="IPR000438">
    <property type="entry name" value="Acetyl_CoA_COase_Trfase_b_su"/>
</dbReference>
<accession>A0ABP9QQP7</accession>
<evidence type="ECO:0000259" key="3">
    <source>
        <dbReference type="PROSITE" id="PS50980"/>
    </source>
</evidence>
<name>A0ABP9QQP7_9PSEU</name>
<feature type="domain" description="CoA carboxyltransferase N-terminal" evidence="3">
    <location>
        <begin position="1"/>
        <end position="211"/>
    </location>
</feature>
<dbReference type="PANTHER" id="PTHR42995">
    <property type="entry name" value="ACETYL-COENZYME A CARBOXYLASE CARBOXYL TRANSFERASE SUBUNIT BETA, CHLOROPLASTIC"/>
    <property type="match status" value="1"/>
</dbReference>
<evidence type="ECO:0000259" key="4">
    <source>
        <dbReference type="PROSITE" id="PS50989"/>
    </source>
</evidence>
<dbReference type="Proteomes" id="UP001428817">
    <property type="component" value="Unassembled WGS sequence"/>
</dbReference>
<dbReference type="PROSITE" id="PS50980">
    <property type="entry name" value="COA_CT_NTER"/>
    <property type="match status" value="1"/>
</dbReference>
<dbReference type="Gene3D" id="3.90.226.10">
    <property type="entry name" value="2-enoyl-CoA Hydratase, Chain A, domain 1"/>
    <property type="match status" value="2"/>
</dbReference>
<evidence type="ECO:0000256" key="1">
    <source>
        <dbReference type="ARBA" id="ARBA00022679"/>
    </source>
</evidence>
<evidence type="ECO:0000313" key="5">
    <source>
        <dbReference type="EMBL" id="GAA5165778.1"/>
    </source>
</evidence>
<dbReference type="InterPro" id="IPR011762">
    <property type="entry name" value="COA_CT_N"/>
</dbReference>
<dbReference type="PROSITE" id="PS50989">
    <property type="entry name" value="COA_CT_CTER"/>
    <property type="match status" value="1"/>
</dbReference>
<dbReference type="SUPFAM" id="SSF52096">
    <property type="entry name" value="ClpP/crotonase"/>
    <property type="match status" value="2"/>
</dbReference>
<dbReference type="RefSeq" id="WP_185064958.1">
    <property type="nucleotide sequence ID" value="NZ_BAABJP010000031.1"/>
</dbReference>
<reference evidence="6" key="1">
    <citation type="journal article" date="2019" name="Int. J. Syst. Evol. Microbiol.">
        <title>The Global Catalogue of Microorganisms (GCM) 10K type strain sequencing project: providing services to taxonomists for standard genome sequencing and annotation.</title>
        <authorList>
            <consortium name="The Broad Institute Genomics Platform"/>
            <consortium name="The Broad Institute Genome Sequencing Center for Infectious Disease"/>
            <person name="Wu L."/>
            <person name="Ma J."/>
        </authorList>
    </citation>
    <scope>NUCLEOTIDE SEQUENCE [LARGE SCALE GENOMIC DNA]</scope>
    <source>
        <strain evidence="6">JCM 18303</strain>
    </source>
</reference>
<proteinExistence type="predicted"/>
<protein>
    <submittedName>
        <fullName evidence="5">Carboxyl transferase domain-containing protein</fullName>
    </submittedName>
</protein>
<dbReference type="InterPro" id="IPR029045">
    <property type="entry name" value="ClpP/crotonase-like_dom_sf"/>
</dbReference>
<keyword evidence="1 5" id="KW-0808">Transferase</keyword>
<dbReference type="PRINTS" id="PR01070">
    <property type="entry name" value="ACCCTRFRASEB"/>
</dbReference>
<dbReference type="Pfam" id="PF01039">
    <property type="entry name" value="Carboxyl_trans"/>
    <property type="match status" value="1"/>
</dbReference>
<feature type="region of interest" description="Disordered" evidence="2">
    <location>
        <begin position="196"/>
        <end position="216"/>
    </location>
</feature>
<comment type="caution">
    <text evidence="5">The sequence shown here is derived from an EMBL/GenBank/DDBJ whole genome shotgun (WGS) entry which is preliminary data.</text>
</comment>
<evidence type="ECO:0000313" key="6">
    <source>
        <dbReference type="Proteomes" id="UP001428817"/>
    </source>
</evidence>
<dbReference type="InterPro" id="IPR034733">
    <property type="entry name" value="AcCoA_carboxyl_beta"/>
</dbReference>
<feature type="domain" description="CoA carboxyltransferase C-terminal" evidence="4">
    <location>
        <begin position="207"/>
        <end position="446"/>
    </location>
</feature>
<dbReference type="PANTHER" id="PTHR42995:SF5">
    <property type="entry name" value="ACETYL-COENZYME A CARBOXYLASE CARBOXYL TRANSFERASE SUBUNIT BETA, CHLOROPLASTIC"/>
    <property type="match status" value="1"/>
</dbReference>